<keyword evidence="10" id="KW-0997">Cell inner membrane</keyword>
<feature type="transmembrane region" description="Helical" evidence="9">
    <location>
        <begin position="81"/>
        <end position="105"/>
    </location>
</feature>
<comment type="subunit">
    <text evidence="2 10">The complex is composed of two ATP-binding proteins (UgpC), two transmembrane proteins (UgpA and UgpE) and a solute-binding protein (UgpB).</text>
</comment>
<keyword evidence="4 9" id="KW-0813">Transport</keyword>
<comment type="function">
    <text evidence="10">Part of the ABC transporter complex UgpBAEC involved in sn-glycerol-3-phosphate (G3P) import. Probably responsible for the translocation of the substrate across the membrane.</text>
</comment>
<dbReference type="InterPro" id="IPR000515">
    <property type="entry name" value="MetI-like"/>
</dbReference>
<dbReference type="NCBIfam" id="NF008210">
    <property type="entry name" value="PRK10973.1"/>
    <property type="match status" value="1"/>
</dbReference>
<evidence type="ECO:0000256" key="3">
    <source>
        <dbReference type="ARBA" id="ARBA00020515"/>
    </source>
</evidence>
<evidence type="ECO:0000256" key="1">
    <source>
        <dbReference type="ARBA" id="ARBA00004651"/>
    </source>
</evidence>
<feature type="transmembrane region" description="Helical" evidence="9">
    <location>
        <begin position="7"/>
        <end position="34"/>
    </location>
</feature>
<name>A0A918UAM0_9NEIS</name>
<dbReference type="PROSITE" id="PS50928">
    <property type="entry name" value="ABC_TM1"/>
    <property type="match status" value="1"/>
</dbReference>
<comment type="similarity">
    <text evidence="9">Belongs to the binding-protein-dependent transport system permease family.</text>
</comment>
<feature type="transmembrane region" description="Helical" evidence="9">
    <location>
        <begin position="112"/>
        <end position="130"/>
    </location>
</feature>
<evidence type="ECO:0000256" key="5">
    <source>
        <dbReference type="ARBA" id="ARBA00022475"/>
    </source>
</evidence>
<dbReference type="SUPFAM" id="SSF161098">
    <property type="entry name" value="MetI-like"/>
    <property type="match status" value="1"/>
</dbReference>
<keyword evidence="7 9" id="KW-1133">Transmembrane helix</keyword>
<keyword evidence="13" id="KW-1185">Reference proteome</keyword>
<evidence type="ECO:0000256" key="2">
    <source>
        <dbReference type="ARBA" id="ARBA00011557"/>
    </source>
</evidence>
<dbReference type="Pfam" id="PF00528">
    <property type="entry name" value="BPD_transp_1"/>
    <property type="match status" value="1"/>
</dbReference>
<keyword evidence="5 10" id="KW-1003">Cell membrane</keyword>
<dbReference type="GO" id="GO:0005886">
    <property type="term" value="C:plasma membrane"/>
    <property type="evidence" value="ECO:0007669"/>
    <property type="project" value="UniProtKB-SubCell"/>
</dbReference>
<evidence type="ECO:0000256" key="6">
    <source>
        <dbReference type="ARBA" id="ARBA00022692"/>
    </source>
</evidence>
<protein>
    <recommendedName>
        <fullName evidence="3 10">sn-glycerol-3-phosphate transport system permease protein UgpE</fullName>
    </recommendedName>
</protein>
<evidence type="ECO:0000256" key="9">
    <source>
        <dbReference type="RuleBase" id="RU363032"/>
    </source>
</evidence>
<dbReference type="InterPro" id="IPR035906">
    <property type="entry name" value="MetI-like_sf"/>
</dbReference>
<evidence type="ECO:0000259" key="11">
    <source>
        <dbReference type="PROSITE" id="PS50928"/>
    </source>
</evidence>
<dbReference type="GO" id="GO:0055085">
    <property type="term" value="P:transmembrane transport"/>
    <property type="evidence" value="ECO:0007669"/>
    <property type="project" value="InterPro"/>
</dbReference>
<accession>A0A918UAM0</accession>
<feature type="domain" description="ABC transmembrane type-1" evidence="11">
    <location>
        <begin position="77"/>
        <end position="266"/>
    </location>
</feature>
<evidence type="ECO:0000256" key="7">
    <source>
        <dbReference type="ARBA" id="ARBA00022989"/>
    </source>
</evidence>
<feature type="transmembrane region" description="Helical" evidence="9">
    <location>
        <begin position="245"/>
        <end position="264"/>
    </location>
</feature>
<feature type="transmembrane region" description="Helical" evidence="9">
    <location>
        <begin position="142"/>
        <end position="166"/>
    </location>
</feature>
<dbReference type="Proteomes" id="UP000645257">
    <property type="component" value="Unassembled WGS sequence"/>
</dbReference>
<dbReference type="PANTHER" id="PTHR43744">
    <property type="entry name" value="ABC TRANSPORTER PERMEASE PROTEIN MG189-RELATED-RELATED"/>
    <property type="match status" value="1"/>
</dbReference>
<dbReference type="AlphaFoldDB" id="A0A918UAM0"/>
<evidence type="ECO:0000256" key="4">
    <source>
        <dbReference type="ARBA" id="ARBA00022448"/>
    </source>
</evidence>
<dbReference type="PANTHER" id="PTHR43744:SF8">
    <property type="entry name" value="SN-GLYCEROL-3-PHOSPHATE TRANSPORT SYSTEM PERMEASE PROTEIN UGPE"/>
    <property type="match status" value="1"/>
</dbReference>
<keyword evidence="8 9" id="KW-0472">Membrane</keyword>
<dbReference type="EMBL" id="BMYX01000018">
    <property type="protein sequence ID" value="GGY23038.1"/>
    <property type="molecule type" value="Genomic_DNA"/>
</dbReference>
<reference evidence="12" key="2">
    <citation type="submission" date="2020-09" db="EMBL/GenBank/DDBJ databases">
        <authorList>
            <person name="Sun Q."/>
            <person name="Kim S."/>
        </authorList>
    </citation>
    <scope>NUCLEOTIDE SEQUENCE</scope>
    <source>
        <strain evidence="12">KCTC 32182</strain>
    </source>
</reference>
<dbReference type="CDD" id="cd06261">
    <property type="entry name" value="TM_PBP2"/>
    <property type="match status" value="1"/>
</dbReference>
<gene>
    <name evidence="10 12" type="primary">ugpE</name>
    <name evidence="12" type="ORF">GCM10011289_28490</name>
</gene>
<evidence type="ECO:0000313" key="13">
    <source>
        <dbReference type="Proteomes" id="UP000645257"/>
    </source>
</evidence>
<comment type="caution">
    <text evidence="12">The sequence shown here is derived from an EMBL/GenBank/DDBJ whole genome shotgun (WGS) entry which is preliminary data.</text>
</comment>
<reference evidence="12" key="1">
    <citation type="journal article" date="2014" name="Int. J. Syst. Evol. Microbiol.">
        <title>Complete genome sequence of Corynebacterium casei LMG S-19264T (=DSM 44701T), isolated from a smear-ripened cheese.</title>
        <authorList>
            <consortium name="US DOE Joint Genome Institute (JGI-PGF)"/>
            <person name="Walter F."/>
            <person name="Albersmeier A."/>
            <person name="Kalinowski J."/>
            <person name="Ruckert C."/>
        </authorList>
    </citation>
    <scope>NUCLEOTIDE SEQUENCE</scope>
    <source>
        <strain evidence="12">KCTC 32182</strain>
    </source>
</reference>
<comment type="subcellular location">
    <subcellularLocation>
        <location evidence="10">Cell inner membrane</location>
        <topology evidence="10">Multi-pass membrane protein</topology>
    </subcellularLocation>
    <subcellularLocation>
        <location evidence="1 9">Cell membrane</location>
        <topology evidence="1 9">Multi-pass membrane protein</topology>
    </subcellularLocation>
</comment>
<proteinExistence type="inferred from homology"/>
<keyword evidence="6 9" id="KW-0812">Transmembrane</keyword>
<dbReference type="Gene3D" id="1.10.3720.10">
    <property type="entry name" value="MetI-like"/>
    <property type="match status" value="1"/>
</dbReference>
<evidence type="ECO:0000256" key="8">
    <source>
        <dbReference type="ARBA" id="ARBA00023136"/>
    </source>
</evidence>
<evidence type="ECO:0000256" key="10">
    <source>
        <dbReference type="RuleBase" id="RU363056"/>
    </source>
</evidence>
<organism evidence="12 13">
    <name type="scientific">Paludibacterium paludis</name>
    <dbReference type="NCBI Taxonomy" id="1225769"/>
    <lineage>
        <taxon>Bacteria</taxon>
        <taxon>Pseudomonadati</taxon>
        <taxon>Pseudomonadota</taxon>
        <taxon>Betaproteobacteria</taxon>
        <taxon>Neisseriales</taxon>
        <taxon>Chromobacteriaceae</taxon>
        <taxon>Paludibacterium</taxon>
    </lineage>
</organism>
<sequence length="279" mass="30745">MIENRKALDIFCHCVLTLGMLLVSFPLILMVLAATHRADVALPGPVSLVPDAYLWENLVRVMTRAEGGLTVPLSRTLFNSFVMAMVICVGKIVISVLSAFAIVYFRFPLRRTGFVLIFATLMLPVEVRIFPTVEVISRLDMINSYGGLTVPLIASATSTFLLRQFYLSLPVELAEAARVDGAGPMRFLFDIVLPLTRTTLASLFVVNFIYGWNQYLWPLLVSHDPAMSTAVIAIKGMLGEGAINWPLVMAGTLLTLLPPLAVVIGMQRWFVKGLVDSEK</sequence>
<evidence type="ECO:0000313" key="12">
    <source>
        <dbReference type="EMBL" id="GGY23038.1"/>
    </source>
</evidence>
<feature type="transmembrane region" description="Helical" evidence="9">
    <location>
        <begin position="187"/>
        <end position="210"/>
    </location>
</feature>
<dbReference type="RefSeq" id="WP_189535483.1">
    <property type="nucleotide sequence ID" value="NZ_BMYX01000018.1"/>
</dbReference>